<dbReference type="Pfam" id="PF01663">
    <property type="entry name" value="Phosphodiest"/>
    <property type="match status" value="1"/>
</dbReference>
<proteinExistence type="predicted"/>
<feature type="chain" id="PRO_5046862621" evidence="1">
    <location>
        <begin position="24"/>
        <end position="444"/>
    </location>
</feature>
<dbReference type="SUPFAM" id="SSF53649">
    <property type="entry name" value="Alkaline phosphatase-like"/>
    <property type="match status" value="1"/>
</dbReference>
<comment type="caution">
    <text evidence="2">The sequence shown here is derived from an EMBL/GenBank/DDBJ whole genome shotgun (WGS) entry which is preliminary data.</text>
</comment>
<dbReference type="InterPro" id="IPR017850">
    <property type="entry name" value="Alkaline_phosphatase_core_sf"/>
</dbReference>
<evidence type="ECO:0000313" key="3">
    <source>
        <dbReference type="Proteomes" id="UP001216253"/>
    </source>
</evidence>
<accession>A0ABT5WS61</accession>
<name>A0ABT5WS61_9SPHN</name>
<dbReference type="PANTHER" id="PTHR10151">
    <property type="entry name" value="ECTONUCLEOTIDE PYROPHOSPHATASE/PHOSPHODIESTERASE"/>
    <property type="match status" value="1"/>
</dbReference>
<keyword evidence="3" id="KW-1185">Reference proteome</keyword>
<reference evidence="2 3" key="1">
    <citation type="submission" date="2023-03" db="EMBL/GenBank/DDBJ databases">
        <title>NovoSphingobium album sp. nov. isolated from polycyclic aromatic hydrocarbons- and heavy-metal polluted soil.</title>
        <authorList>
            <person name="Liu Z."/>
            <person name="Wang K."/>
        </authorList>
    </citation>
    <scope>NUCLEOTIDE SEQUENCE [LARGE SCALE GENOMIC DNA]</scope>
    <source>
        <strain evidence="2 3">H3SJ31-1</strain>
    </source>
</reference>
<sequence>MSVFARAAIALLLTAGLPWTARAEPVLMISIDGLRPGDVIEAEQRGISVPNMRRVMLAGSYASGVRGSLPTLTRPSHLTLITGVAPARHGITDNEGFDPTGLNTMGWYWYADDIKVPTLWDLVHAAGGTTASISWPASVGSPNITYNFPDYPRDHDRSDPKLLRRLGGTSKAEAVDRAVGFDVGGRVGASPCSDMAKAGFAAAIYALGKPRFFTIHLGELDHVQHVHGPGSDEARAALHAVDAAVGTIVDAARRVEPDLVVVIVSDHGFAPTHHSVNLLRAFAQAGLLTLDPASHRIVTWRAAPWGGASVPIMLADPRDKALKARTRALLDKLAADPANHIRRVIDAAGIARMGGSPQASFWVDFQSGYLAGGDPAGPMVQPTGTGGSHGYFPDQPEMNSAFFASGPGVPQRGDIGLIDQRDIAPTVAGLLRIAMPDADGHAAF</sequence>
<keyword evidence="1" id="KW-0732">Signal</keyword>
<dbReference type="Proteomes" id="UP001216253">
    <property type="component" value="Unassembled WGS sequence"/>
</dbReference>
<dbReference type="CDD" id="cd16018">
    <property type="entry name" value="Enpp"/>
    <property type="match status" value="1"/>
</dbReference>
<organism evidence="2 3">
    <name type="scientific">Novosphingobium album</name>
    <name type="common">ex Liu et al. 2023</name>
    <dbReference type="NCBI Taxonomy" id="3031130"/>
    <lineage>
        <taxon>Bacteria</taxon>
        <taxon>Pseudomonadati</taxon>
        <taxon>Pseudomonadota</taxon>
        <taxon>Alphaproteobacteria</taxon>
        <taxon>Sphingomonadales</taxon>
        <taxon>Sphingomonadaceae</taxon>
        <taxon>Novosphingobium</taxon>
    </lineage>
</organism>
<dbReference type="PANTHER" id="PTHR10151:SF120">
    <property type="entry name" value="BIS(5'-ADENOSYL)-TRIPHOSPHATASE"/>
    <property type="match status" value="1"/>
</dbReference>
<dbReference type="InterPro" id="IPR002591">
    <property type="entry name" value="Phosphodiest/P_Trfase"/>
</dbReference>
<evidence type="ECO:0000256" key="1">
    <source>
        <dbReference type="SAM" id="SignalP"/>
    </source>
</evidence>
<dbReference type="Gene3D" id="3.40.720.10">
    <property type="entry name" value="Alkaline Phosphatase, subunit A"/>
    <property type="match status" value="1"/>
</dbReference>
<dbReference type="EMBL" id="JARESE010000049">
    <property type="protein sequence ID" value="MDE8652896.1"/>
    <property type="molecule type" value="Genomic_DNA"/>
</dbReference>
<feature type="signal peptide" evidence="1">
    <location>
        <begin position="1"/>
        <end position="23"/>
    </location>
</feature>
<evidence type="ECO:0000313" key="2">
    <source>
        <dbReference type="EMBL" id="MDE8652896.1"/>
    </source>
</evidence>
<dbReference type="RefSeq" id="WP_275228995.1">
    <property type="nucleotide sequence ID" value="NZ_JARESE010000049.1"/>
</dbReference>
<gene>
    <name evidence="2" type="ORF">PYV00_14405</name>
</gene>
<protein>
    <submittedName>
        <fullName evidence="2">Ectonucleotide pyrophosphatase/phosphodiesterase</fullName>
    </submittedName>
</protein>